<dbReference type="SUPFAM" id="SSF54236">
    <property type="entry name" value="Ubiquitin-like"/>
    <property type="match status" value="1"/>
</dbReference>
<sequence length="440" mass="50421">MSLSGQPTGLSLRPLVVRFTDPTIEDVHMDLVYERVEEESERHWPRLVELTVGQLKERVSSETLTYQIVESYPDISGKRLRLIYLGKVLPNGVRLASWLDSIAHEDEEGHSVTMLLNREPLDQDTFTMKRAHQDGDMSDKQRGKQRLVDFDLEGDGVQAPDVLCLPTAFLQCSIGPSGEDVSYGNEIPTPNPTHEARGFDRLRYTAGMSAVDVQIMREQFHLQSGLSRAYTGDLIRQEDEQDYAYRLEEQWIDNMGTAPIRSDAPSISMSILQGLMIGFFFPLLPFFFMYESRFAHWPRTRRARPTLARSPEDARLLQSTLSQLVQQLEVREEQRTSDTQPSEQENRELQNTLTTFTNLLRMGQEAQPAPNNGTSRTRDAVDDPDADEDAEEEPSLRRRFLMRPARLDRYVIFQPYTLLAIMLGFVCKYVRGTNSAYFLD</sequence>
<keyword evidence="2" id="KW-1133">Transmembrane helix</keyword>
<feature type="transmembrane region" description="Helical" evidence="2">
    <location>
        <begin position="271"/>
        <end position="290"/>
    </location>
</feature>
<organism evidence="4 5">
    <name type="scientific">Malassezia equina</name>
    <dbReference type="NCBI Taxonomy" id="1381935"/>
    <lineage>
        <taxon>Eukaryota</taxon>
        <taxon>Fungi</taxon>
        <taxon>Dikarya</taxon>
        <taxon>Basidiomycota</taxon>
        <taxon>Ustilaginomycotina</taxon>
        <taxon>Malasseziomycetes</taxon>
        <taxon>Malasseziales</taxon>
        <taxon>Malasseziaceae</taxon>
        <taxon>Malassezia</taxon>
    </lineage>
</organism>
<dbReference type="GO" id="GO:0044695">
    <property type="term" value="C:Dsc E3 ubiquitin ligase complex"/>
    <property type="evidence" value="ECO:0007669"/>
    <property type="project" value="InterPro"/>
</dbReference>
<proteinExistence type="predicted"/>
<dbReference type="InterPro" id="IPR045226">
    <property type="entry name" value="Dsc3"/>
</dbReference>
<dbReference type="EMBL" id="CP119903">
    <property type="protein sequence ID" value="WFD23542.1"/>
    <property type="molecule type" value="Genomic_DNA"/>
</dbReference>
<dbReference type="Proteomes" id="UP001214415">
    <property type="component" value="Chromosome 4"/>
</dbReference>
<feature type="region of interest" description="Disordered" evidence="1">
    <location>
        <begin position="329"/>
        <end position="348"/>
    </location>
</feature>
<evidence type="ECO:0000256" key="1">
    <source>
        <dbReference type="SAM" id="MobiDB-lite"/>
    </source>
</evidence>
<feature type="region of interest" description="Disordered" evidence="1">
    <location>
        <begin position="363"/>
        <end position="394"/>
    </location>
</feature>
<dbReference type="InterPro" id="IPR029071">
    <property type="entry name" value="Ubiquitin-like_domsf"/>
</dbReference>
<feature type="transmembrane region" description="Helical" evidence="2">
    <location>
        <begin position="407"/>
        <end position="431"/>
    </location>
</feature>
<reference evidence="4" key="1">
    <citation type="submission" date="2023-03" db="EMBL/GenBank/DDBJ databases">
        <title>Mating type loci evolution in Malassezia.</title>
        <authorList>
            <person name="Coelho M.A."/>
        </authorList>
    </citation>
    <scope>NUCLEOTIDE SEQUENCE</scope>
    <source>
        <strain evidence="4">CBS 12830</strain>
    </source>
</reference>
<protein>
    <recommendedName>
        <fullName evidence="3">DSC E3 ubiquitin ligase complex subunit 3 C-terminal domain-containing protein</fullName>
    </recommendedName>
</protein>
<dbReference type="PANTHER" id="PTHR28049:SF1">
    <property type="entry name" value="DSC E3 UBIQUITIN LIGASE COMPLEX SUBUNIT 3"/>
    <property type="match status" value="1"/>
</dbReference>
<keyword evidence="2" id="KW-0472">Membrane</keyword>
<evidence type="ECO:0000313" key="4">
    <source>
        <dbReference type="EMBL" id="WFD23542.1"/>
    </source>
</evidence>
<dbReference type="PANTHER" id="PTHR28049">
    <property type="entry name" value="TRANSMEMBRANE PROTEIN YOR223W"/>
    <property type="match status" value="1"/>
</dbReference>
<name>A0AAF0IZJ3_9BASI</name>
<evidence type="ECO:0000313" key="5">
    <source>
        <dbReference type="Proteomes" id="UP001214415"/>
    </source>
</evidence>
<dbReference type="InterPro" id="IPR025390">
    <property type="entry name" value="Dsc3_C"/>
</dbReference>
<dbReference type="GO" id="GO:0005783">
    <property type="term" value="C:endoplasmic reticulum"/>
    <property type="evidence" value="ECO:0007669"/>
    <property type="project" value="TreeGrafter"/>
</dbReference>
<feature type="compositionally biased region" description="Acidic residues" evidence="1">
    <location>
        <begin position="382"/>
        <end position="393"/>
    </location>
</feature>
<dbReference type="AlphaFoldDB" id="A0AAF0IZJ3"/>
<keyword evidence="2" id="KW-0812">Transmembrane</keyword>
<gene>
    <name evidence="4" type="ORF">MEQU1_002234</name>
</gene>
<keyword evidence="5" id="KW-1185">Reference proteome</keyword>
<dbReference type="Pfam" id="PF13373">
    <property type="entry name" value="Dsc3_C"/>
    <property type="match status" value="1"/>
</dbReference>
<accession>A0AAF0IZJ3</accession>
<evidence type="ECO:0000259" key="3">
    <source>
        <dbReference type="Pfam" id="PF13373"/>
    </source>
</evidence>
<feature type="domain" description="DSC E3 ubiquitin ligase complex subunit 3 C-terminal" evidence="3">
    <location>
        <begin position="197"/>
        <end position="291"/>
    </location>
</feature>
<evidence type="ECO:0000256" key="2">
    <source>
        <dbReference type="SAM" id="Phobius"/>
    </source>
</evidence>